<dbReference type="Proteomes" id="UP000297549">
    <property type="component" value="Unassembled WGS sequence"/>
</dbReference>
<reference evidence="3 4" key="1">
    <citation type="submission" date="2019-04" db="EMBL/GenBank/DDBJ databases">
        <authorList>
            <person name="Feng G."/>
            <person name="Zhang J."/>
            <person name="Zhu H."/>
        </authorList>
    </citation>
    <scope>NUCLEOTIDE SEQUENCE [LARGE SCALE GENOMIC DNA]</scope>
    <source>
        <strain evidence="3 4">JCM 31653</strain>
    </source>
</reference>
<dbReference type="AlphaFoldDB" id="A0A4Z0PRX0"/>
<name>A0A4Z0PRX0_9BACT</name>
<keyword evidence="4" id="KW-1185">Reference proteome</keyword>
<feature type="chain" id="PRO_5021387931" description="Lipocalin-like domain-containing protein" evidence="1">
    <location>
        <begin position="22"/>
        <end position="153"/>
    </location>
</feature>
<organism evidence="3 4">
    <name type="scientific">Hymenobacter aquaticus</name>
    <dbReference type="NCBI Taxonomy" id="1867101"/>
    <lineage>
        <taxon>Bacteria</taxon>
        <taxon>Pseudomonadati</taxon>
        <taxon>Bacteroidota</taxon>
        <taxon>Cytophagia</taxon>
        <taxon>Cytophagales</taxon>
        <taxon>Hymenobacteraceae</taxon>
        <taxon>Hymenobacter</taxon>
    </lineage>
</organism>
<protein>
    <recommendedName>
        <fullName evidence="2">Lipocalin-like domain-containing protein</fullName>
    </recommendedName>
</protein>
<evidence type="ECO:0000313" key="4">
    <source>
        <dbReference type="Proteomes" id="UP000297549"/>
    </source>
</evidence>
<dbReference type="OrthoDB" id="799390at2"/>
<dbReference type="PROSITE" id="PS51257">
    <property type="entry name" value="PROKAR_LIPOPROTEIN"/>
    <property type="match status" value="1"/>
</dbReference>
<feature type="domain" description="Lipocalin-like" evidence="2">
    <location>
        <begin position="32"/>
        <end position="133"/>
    </location>
</feature>
<dbReference type="InterPro" id="IPR024311">
    <property type="entry name" value="Lipocalin-like"/>
</dbReference>
<evidence type="ECO:0000259" key="2">
    <source>
        <dbReference type="Pfam" id="PF13648"/>
    </source>
</evidence>
<evidence type="ECO:0000313" key="3">
    <source>
        <dbReference type="EMBL" id="TGE20477.1"/>
    </source>
</evidence>
<comment type="caution">
    <text evidence="3">The sequence shown here is derived from an EMBL/GenBank/DDBJ whole genome shotgun (WGS) entry which is preliminary data.</text>
</comment>
<keyword evidence="1" id="KW-0732">Signal</keyword>
<gene>
    <name evidence="3" type="ORF">E5K00_21000</name>
</gene>
<proteinExistence type="predicted"/>
<accession>A0A4Z0PRX0</accession>
<evidence type="ECO:0000256" key="1">
    <source>
        <dbReference type="SAM" id="SignalP"/>
    </source>
</evidence>
<dbReference type="EMBL" id="SRLC01000003">
    <property type="protein sequence ID" value="TGE20477.1"/>
    <property type="molecule type" value="Genomic_DNA"/>
</dbReference>
<dbReference type="RefSeq" id="WP_135465277.1">
    <property type="nucleotide sequence ID" value="NZ_SRLC01000003.1"/>
</dbReference>
<dbReference type="Pfam" id="PF13648">
    <property type="entry name" value="Lipocalin_4"/>
    <property type="match status" value="1"/>
</dbReference>
<feature type="signal peptide" evidence="1">
    <location>
        <begin position="1"/>
        <end position="21"/>
    </location>
</feature>
<sequence>MQRSSLIALSLLLAGALGACKKDNTETKQDMLVGKNWQISAATTTYSGSQSGTEDVYAEMLACEKDNYIRFESNKTLQVNEGKNVCPDSEPMAMGSWDINADQTKLYINAPELGNSAAAQSDIVELSSSKLVLKNVIVQPDVMAVTTTTFTAQ</sequence>